<feature type="transmembrane region" description="Helical" evidence="5">
    <location>
        <begin position="40"/>
        <end position="61"/>
    </location>
</feature>
<evidence type="ECO:0000256" key="5">
    <source>
        <dbReference type="SAM" id="Phobius"/>
    </source>
</evidence>
<evidence type="ECO:0000259" key="6">
    <source>
        <dbReference type="PROSITE" id="PS50109"/>
    </source>
</evidence>
<dbReference type="Gene3D" id="1.10.287.130">
    <property type="match status" value="1"/>
</dbReference>
<sequence>MLGHNAGLPVKDLIVPLLNPAADLEVPASDQITHLVETDIHLLSIVLWLFLGIGLPLSLAANIFSSANLLSRVIMPSGILCLSLIALWLLRRQKINATLNVFLWGMTALVCAQCVLVNGIRTPMAAALPVIVILSAWTRGARHSSILCCAIIFALSAMAVLDDRLWPELLPRSAFQYWVIYSFCMVLGAVVAGRLAAAMRSHAARQTQTADELAQRVRELQLAQDKFATFFYLNPVPVSITLLADGTYYDVNPAWEKLAGWNKDELLGKTSTQIGIWVTQAERDAWIEEFRRQSSSSNQPVRFRLRNGDIRYFQASCETINYDGHPCIFAAFVDVTARREAEDALKQLNARLEERVSERTQRLAEANLSLANTVDILQRTQDELVHSETMVSLGSMVAGISHELNTPIGNALTVASSLYEQAREMARNFDGSNITRSALKSFIDEQQHGAELASVSLRRAGELVASFKQVAVDQASERRRRFDLAETMTGVLDTLRPMLRFKPIELLSELPAGIMMDSYPGPLGQIVSNLVQNALLHGLDDTRTGKVWIKARQIDESVQIVVSDDGRGISDENLGRIFDPFFTTRLGQGGSGLGLSIVYRLVSTVLGGSIAVDSTPGQGTSFTLSLPLTAPVGPAGAA</sequence>
<proteinExistence type="predicted"/>
<feature type="transmembrane region" description="Helical" evidence="5">
    <location>
        <begin position="73"/>
        <end position="90"/>
    </location>
</feature>
<keyword evidence="8" id="KW-0547">Nucleotide-binding</keyword>
<dbReference type="PRINTS" id="PR00344">
    <property type="entry name" value="BCTRLSENSOR"/>
</dbReference>
<feature type="domain" description="Histidine kinase" evidence="6">
    <location>
        <begin position="399"/>
        <end position="630"/>
    </location>
</feature>
<dbReference type="InterPro" id="IPR035965">
    <property type="entry name" value="PAS-like_dom_sf"/>
</dbReference>
<evidence type="ECO:0000256" key="2">
    <source>
        <dbReference type="ARBA" id="ARBA00012438"/>
    </source>
</evidence>
<feature type="transmembrane region" description="Helical" evidence="5">
    <location>
        <begin position="175"/>
        <end position="197"/>
    </location>
</feature>
<feature type="coiled-coil region" evidence="4">
    <location>
        <begin position="338"/>
        <end position="369"/>
    </location>
</feature>
<reference evidence="8 9" key="1">
    <citation type="submission" date="2024-07" db="EMBL/GenBank/DDBJ databases">
        <title>Uliginosibacterium flavum JJ3220;KACC:17644.</title>
        <authorList>
            <person name="Kim M.K."/>
        </authorList>
    </citation>
    <scope>NUCLEOTIDE SEQUENCE [LARGE SCALE GENOMIC DNA]</scope>
    <source>
        <strain evidence="8 9">KACC:17644</strain>
    </source>
</reference>
<comment type="catalytic activity">
    <reaction evidence="1">
        <text>ATP + protein L-histidine = ADP + protein N-phospho-L-histidine.</text>
        <dbReference type="EC" id="2.7.13.3"/>
    </reaction>
</comment>
<dbReference type="PANTHER" id="PTHR43065">
    <property type="entry name" value="SENSOR HISTIDINE KINASE"/>
    <property type="match status" value="1"/>
</dbReference>
<evidence type="ECO:0000256" key="1">
    <source>
        <dbReference type="ARBA" id="ARBA00000085"/>
    </source>
</evidence>
<dbReference type="NCBIfam" id="TIGR00229">
    <property type="entry name" value="sensory_box"/>
    <property type="match status" value="1"/>
</dbReference>
<feature type="transmembrane region" description="Helical" evidence="5">
    <location>
        <begin position="141"/>
        <end position="160"/>
    </location>
</feature>
<dbReference type="SMART" id="SM00387">
    <property type="entry name" value="HATPase_c"/>
    <property type="match status" value="1"/>
</dbReference>
<comment type="caution">
    <text evidence="8">The sequence shown here is derived from an EMBL/GenBank/DDBJ whole genome shotgun (WGS) entry which is preliminary data.</text>
</comment>
<dbReference type="Proteomes" id="UP001549691">
    <property type="component" value="Unassembled WGS sequence"/>
</dbReference>
<evidence type="ECO:0000313" key="8">
    <source>
        <dbReference type="EMBL" id="MET7015940.1"/>
    </source>
</evidence>
<dbReference type="EC" id="2.7.13.3" evidence="2"/>
<dbReference type="InterPro" id="IPR003594">
    <property type="entry name" value="HATPase_dom"/>
</dbReference>
<dbReference type="Gene3D" id="3.30.565.10">
    <property type="entry name" value="Histidine kinase-like ATPase, C-terminal domain"/>
    <property type="match status" value="1"/>
</dbReference>
<evidence type="ECO:0000256" key="4">
    <source>
        <dbReference type="SAM" id="Coils"/>
    </source>
</evidence>
<evidence type="ECO:0000256" key="3">
    <source>
        <dbReference type="ARBA" id="ARBA00022553"/>
    </source>
</evidence>
<dbReference type="PROSITE" id="PS50112">
    <property type="entry name" value="PAS"/>
    <property type="match status" value="1"/>
</dbReference>
<dbReference type="Pfam" id="PF02518">
    <property type="entry name" value="HATPase_c"/>
    <property type="match status" value="1"/>
</dbReference>
<evidence type="ECO:0000259" key="7">
    <source>
        <dbReference type="PROSITE" id="PS50112"/>
    </source>
</evidence>
<dbReference type="CDD" id="cd00130">
    <property type="entry name" value="PAS"/>
    <property type="match status" value="1"/>
</dbReference>
<keyword evidence="5" id="KW-0472">Membrane</keyword>
<evidence type="ECO:0000313" key="9">
    <source>
        <dbReference type="Proteomes" id="UP001549691"/>
    </source>
</evidence>
<dbReference type="InterPro" id="IPR000014">
    <property type="entry name" value="PAS"/>
</dbReference>
<accession>A0ABV2TPU0</accession>
<organism evidence="8 9">
    <name type="scientific">Uliginosibacterium flavum</name>
    <dbReference type="NCBI Taxonomy" id="1396831"/>
    <lineage>
        <taxon>Bacteria</taxon>
        <taxon>Pseudomonadati</taxon>
        <taxon>Pseudomonadota</taxon>
        <taxon>Betaproteobacteria</taxon>
        <taxon>Rhodocyclales</taxon>
        <taxon>Zoogloeaceae</taxon>
        <taxon>Uliginosibacterium</taxon>
    </lineage>
</organism>
<feature type="domain" description="PAS" evidence="7">
    <location>
        <begin position="244"/>
        <end position="270"/>
    </location>
</feature>
<dbReference type="CDD" id="cd00082">
    <property type="entry name" value="HisKA"/>
    <property type="match status" value="1"/>
</dbReference>
<dbReference type="InterPro" id="IPR036890">
    <property type="entry name" value="HATPase_C_sf"/>
</dbReference>
<gene>
    <name evidence="8" type="ORF">ABXR19_17255</name>
</gene>
<feature type="transmembrane region" description="Helical" evidence="5">
    <location>
        <begin position="102"/>
        <end position="120"/>
    </location>
</feature>
<dbReference type="InterPro" id="IPR003661">
    <property type="entry name" value="HisK_dim/P_dom"/>
</dbReference>
<keyword evidence="3" id="KW-0597">Phosphoprotein</keyword>
<keyword evidence="9" id="KW-1185">Reference proteome</keyword>
<dbReference type="InterPro" id="IPR005467">
    <property type="entry name" value="His_kinase_dom"/>
</dbReference>
<dbReference type="RefSeq" id="WP_354602398.1">
    <property type="nucleotide sequence ID" value="NZ_JBEWZI010000024.1"/>
</dbReference>
<dbReference type="EMBL" id="JBEWZI010000024">
    <property type="protein sequence ID" value="MET7015940.1"/>
    <property type="molecule type" value="Genomic_DNA"/>
</dbReference>
<dbReference type="Gene3D" id="3.30.450.20">
    <property type="entry name" value="PAS domain"/>
    <property type="match status" value="1"/>
</dbReference>
<protein>
    <recommendedName>
        <fullName evidence="2">histidine kinase</fullName>
        <ecNumber evidence="2">2.7.13.3</ecNumber>
    </recommendedName>
</protein>
<name>A0ABV2TPU0_9RHOO</name>
<dbReference type="SUPFAM" id="SSF55785">
    <property type="entry name" value="PYP-like sensor domain (PAS domain)"/>
    <property type="match status" value="1"/>
</dbReference>
<dbReference type="Pfam" id="PF13426">
    <property type="entry name" value="PAS_9"/>
    <property type="match status" value="1"/>
</dbReference>
<dbReference type="PROSITE" id="PS50109">
    <property type="entry name" value="HIS_KIN"/>
    <property type="match status" value="1"/>
</dbReference>
<keyword evidence="5" id="KW-0812">Transmembrane</keyword>
<dbReference type="GO" id="GO:0005524">
    <property type="term" value="F:ATP binding"/>
    <property type="evidence" value="ECO:0007669"/>
    <property type="project" value="UniProtKB-KW"/>
</dbReference>
<keyword evidence="4" id="KW-0175">Coiled coil</keyword>
<keyword evidence="8" id="KW-0067">ATP-binding</keyword>
<dbReference type="PANTHER" id="PTHR43065:SF42">
    <property type="entry name" value="TWO-COMPONENT SENSOR PPRA"/>
    <property type="match status" value="1"/>
</dbReference>
<keyword evidence="5" id="KW-1133">Transmembrane helix</keyword>
<dbReference type="InterPro" id="IPR004358">
    <property type="entry name" value="Sig_transdc_His_kin-like_C"/>
</dbReference>
<dbReference type="SUPFAM" id="SSF55874">
    <property type="entry name" value="ATPase domain of HSP90 chaperone/DNA topoisomerase II/histidine kinase"/>
    <property type="match status" value="1"/>
</dbReference>